<keyword evidence="6" id="KW-0788">Thiol protease</keyword>
<keyword evidence="7" id="KW-0175">Coiled coil</keyword>
<dbReference type="InterPro" id="IPR038765">
    <property type="entry name" value="Papain-like_cys_pep_sf"/>
</dbReference>
<name>A0ABR4AIM9_9LECA</name>
<dbReference type="Gene3D" id="3.90.70.10">
    <property type="entry name" value="Cysteine proteinases"/>
    <property type="match status" value="2"/>
</dbReference>
<evidence type="ECO:0000313" key="10">
    <source>
        <dbReference type="EMBL" id="KAL2045627.1"/>
    </source>
</evidence>
<dbReference type="PROSITE" id="PS00972">
    <property type="entry name" value="USP_1"/>
    <property type="match status" value="1"/>
</dbReference>
<evidence type="ECO:0000313" key="11">
    <source>
        <dbReference type="Proteomes" id="UP001590950"/>
    </source>
</evidence>
<dbReference type="SUPFAM" id="SSF54001">
    <property type="entry name" value="Cysteine proteinases"/>
    <property type="match status" value="1"/>
</dbReference>
<feature type="region of interest" description="Disordered" evidence="8">
    <location>
        <begin position="1284"/>
        <end position="1319"/>
    </location>
</feature>
<feature type="compositionally biased region" description="Polar residues" evidence="8">
    <location>
        <begin position="1294"/>
        <end position="1313"/>
    </location>
</feature>
<dbReference type="PANTHER" id="PTHR43982">
    <property type="entry name" value="UBIQUITIN CARBOXYL-TERMINAL HYDROLASE"/>
    <property type="match status" value="1"/>
</dbReference>
<gene>
    <name evidence="10" type="ORF">N7G274_002055</name>
</gene>
<feature type="region of interest" description="Disordered" evidence="8">
    <location>
        <begin position="816"/>
        <end position="912"/>
    </location>
</feature>
<keyword evidence="4" id="KW-0833">Ubl conjugation pathway</keyword>
<feature type="compositionally biased region" description="Basic and acidic residues" evidence="8">
    <location>
        <begin position="861"/>
        <end position="877"/>
    </location>
</feature>
<dbReference type="PROSITE" id="PS00973">
    <property type="entry name" value="USP_2"/>
    <property type="match status" value="1"/>
</dbReference>
<dbReference type="InterPro" id="IPR001394">
    <property type="entry name" value="Peptidase_C19_UCH"/>
</dbReference>
<feature type="domain" description="USP" evidence="9">
    <location>
        <begin position="621"/>
        <end position="1241"/>
    </location>
</feature>
<evidence type="ECO:0000256" key="1">
    <source>
        <dbReference type="ARBA" id="ARBA00000707"/>
    </source>
</evidence>
<evidence type="ECO:0000256" key="4">
    <source>
        <dbReference type="ARBA" id="ARBA00022786"/>
    </source>
</evidence>
<dbReference type="InterPro" id="IPR028889">
    <property type="entry name" value="USP"/>
</dbReference>
<evidence type="ECO:0000256" key="5">
    <source>
        <dbReference type="ARBA" id="ARBA00022801"/>
    </source>
</evidence>
<feature type="coiled-coil region" evidence="7">
    <location>
        <begin position="1135"/>
        <end position="1162"/>
    </location>
</feature>
<feature type="compositionally biased region" description="Polar residues" evidence="8">
    <location>
        <begin position="846"/>
        <end position="858"/>
    </location>
</feature>
<accession>A0ABR4AIM9</accession>
<dbReference type="InterPro" id="IPR025305">
    <property type="entry name" value="UCH_repeat_domain"/>
</dbReference>
<evidence type="ECO:0000259" key="9">
    <source>
        <dbReference type="PROSITE" id="PS50235"/>
    </source>
</evidence>
<dbReference type="EMBL" id="JBEFKJ010000006">
    <property type="protein sequence ID" value="KAL2045627.1"/>
    <property type="molecule type" value="Genomic_DNA"/>
</dbReference>
<comment type="caution">
    <text evidence="10">The sequence shown here is derived from an EMBL/GenBank/DDBJ whole genome shotgun (WGS) entry which is preliminary data.</text>
</comment>
<dbReference type="PANTHER" id="PTHR43982:SF6">
    <property type="entry name" value="UBIQUITIN CARBOXYL-TERMINAL HYDROLASE 2-RELATED"/>
    <property type="match status" value="1"/>
</dbReference>
<dbReference type="Pfam" id="PF13446">
    <property type="entry name" value="RPT"/>
    <property type="match status" value="4"/>
</dbReference>
<dbReference type="PROSITE" id="PS50235">
    <property type="entry name" value="USP_3"/>
    <property type="match status" value="1"/>
</dbReference>
<dbReference type="Proteomes" id="UP001590950">
    <property type="component" value="Unassembled WGS sequence"/>
</dbReference>
<feature type="compositionally biased region" description="Polar residues" evidence="8">
    <location>
        <begin position="878"/>
        <end position="892"/>
    </location>
</feature>
<evidence type="ECO:0000256" key="8">
    <source>
        <dbReference type="SAM" id="MobiDB-lite"/>
    </source>
</evidence>
<keyword evidence="5" id="KW-0378">Hydrolase</keyword>
<sequence>MNIHLRGGKTAPRLLHDLHSYDPQKPPPHGFNVLTDIPLHDEEQKKPPPPAVGKGSCRHEWSLKHNQCSPTLEDEPPEQNLLFIIAAYCAQCRSHLEVLLDFREGDNFYPRCPNEDSLLHHFVHQPEASSPRQSGTTFPGLDHEFAWVDTQTFRCSSTPCYAKLQIRIKPPRLIPDWVSQLSDPFVIKMRAEKAIASDPERFEGHGVPMPIQVLQRMNAYISDAMNVHGIKKRIQGKNKRFMLNLGEPCADLLEYIGFSREGEDWLPPQPEPSASIPFTNPDNIRLDDIEKELHVLISKRPDEEKRIFKYLHIPISAMDDMKRILGSSDYRKSLRSRTIDLTKQEHPFYAGLGSIEDFHDDLITFAYDRQILTDPDNTPYYLECLQGIAAGRNSEDLRTKAAIEAAGDKISFSDIRAAFKSLGLAADAPHEDDTIIGIFKSRIADAPKQESELRRALKIIGQTRESQKIQVVASQVVTNYEQALSFLGAEPNTSDEFISTMFTIKINDRPADQHTARHAISLIANHRNSQALRNFLETGTLGEVEMDVDTAYALLDIHDKAVEDDLILTTYNVRTSDNPSQLDSLKNAVTVIAKARNSRRLGDFVNTGMISSEYELSEWPVGLENIGNTCYLNSLLQFYFTIKPLRDLVMNVDEFKMPVDEESLISKRVGSRTVSKKEVTRAQQFVDELRRLFQSMITSSKASVTPEGQLARLTLVSSSKEEHIRRQSMLSPARPSLGEIHGEPVYGPLGPPAQAVHNDSEMADDVGANSTEVNTVQGAYDHDVDSSSDVTLVDGLALPDHDFMILDKKEKSLQQRAFEDKENLPPSKSSIRESSPEMHLVPLGDSSPSRVNEQQGVSVASKEDVKKSTDPTNDEQHSPTTVTETPNTQMTSAAAGPPTRPPPYPPRPKPIDTSAVLEAEIGAQQDVTEVIANVLFQLQCAIKADSVDDSGEQLDQVKDLFFGKQKSYTRNNKGAIRTKEEYMSDIKVDVASGSRDIYAALDGAYDVQEVEVGGGVEPQYTSISRLPPVLQIHVQRVQFNLTTRSSFKSNNHLQLKETIYMDRYMDSDDPELLERRQQCWRWKKQLLRLENRRVQLAKSDLGMDIPEILKATQAYLQNLTELDDEDSIEVPPTLIQGIEDAAREAKAELESIESQINDLNSSISSQFNDLRKIPYRLQSVFIHRGYHNSGHYWIYIYDFAKEMWRKYNDGYVTEVKEVKEIFVQEAGDRPATPYFLVYVKDEFREQLVDPVCRDPAVEEPSKETQDVEMQDYNQPAELEAQVTSYTPYVPENGANESYQHQEWPSGEGWNNRTAAGHSW</sequence>
<reference evidence="10 11" key="1">
    <citation type="submission" date="2024-09" db="EMBL/GenBank/DDBJ databases">
        <title>Rethinking Asexuality: The Enigmatic Case of Functional Sexual Genes in Lepraria (Stereocaulaceae).</title>
        <authorList>
            <person name="Doellman M."/>
            <person name="Sun Y."/>
            <person name="Barcenas-Pena A."/>
            <person name="Lumbsch H.T."/>
            <person name="Grewe F."/>
        </authorList>
    </citation>
    <scope>NUCLEOTIDE SEQUENCE [LARGE SCALE GENOMIC DNA]</scope>
    <source>
        <strain evidence="10 11">Mercado 3170</strain>
    </source>
</reference>
<evidence type="ECO:0000256" key="7">
    <source>
        <dbReference type="SAM" id="Coils"/>
    </source>
</evidence>
<protein>
    <recommendedName>
        <fullName evidence="2">ubiquitinyl hydrolase 1</fullName>
        <ecNumber evidence="2">3.4.19.12</ecNumber>
    </recommendedName>
</protein>
<keyword evidence="11" id="KW-1185">Reference proteome</keyword>
<dbReference type="EC" id="3.4.19.12" evidence="2"/>
<feature type="compositionally biased region" description="Pro residues" evidence="8">
    <location>
        <begin position="898"/>
        <end position="908"/>
    </location>
</feature>
<evidence type="ECO:0000256" key="2">
    <source>
        <dbReference type="ARBA" id="ARBA00012759"/>
    </source>
</evidence>
<dbReference type="InterPro" id="IPR018200">
    <property type="entry name" value="USP_CS"/>
</dbReference>
<dbReference type="Pfam" id="PF00443">
    <property type="entry name" value="UCH"/>
    <property type="match status" value="2"/>
</dbReference>
<proteinExistence type="predicted"/>
<evidence type="ECO:0000256" key="6">
    <source>
        <dbReference type="ARBA" id="ARBA00022807"/>
    </source>
</evidence>
<keyword evidence="3" id="KW-0645">Protease</keyword>
<organism evidence="10 11">
    <name type="scientific">Stereocaulon virgatum</name>
    <dbReference type="NCBI Taxonomy" id="373712"/>
    <lineage>
        <taxon>Eukaryota</taxon>
        <taxon>Fungi</taxon>
        <taxon>Dikarya</taxon>
        <taxon>Ascomycota</taxon>
        <taxon>Pezizomycotina</taxon>
        <taxon>Lecanoromycetes</taxon>
        <taxon>OSLEUM clade</taxon>
        <taxon>Lecanoromycetidae</taxon>
        <taxon>Lecanorales</taxon>
        <taxon>Lecanorineae</taxon>
        <taxon>Stereocaulaceae</taxon>
        <taxon>Stereocaulon</taxon>
    </lineage>
</organism>
<comment type="catalytic activity">
    <reaction evidence="1">
        <text>Thiol-dependent hydrolysis of ester, thioester, amide, peptide and isopeptide bonds formed by the C-terminal Gly of ubiquitin (a 76-residue protein attached to proteins as an intracellular targeting signal).</text>
        <dbReference type="EC" id="3.4.19.12"/>
    </reaction>
</comment>
<dbReference type="InterPro" id="IPR044635">
    <property type="entry name" value="UBP14-like"/>
</dbReference>
<evidence type="ECO:0000256" key="3">
    <source>
        <dbReference type="ARBA" id="ARBA00022670"/>
    </source>
</evidence>